<dbReference type="InterPro" id="IPR029044">
    <property type="entry name" value="Nucleotide-diphossugar_trans"/>
</dbReference>
<keyword evidence="4 7" id="KW-0808">Transferase</keyword>
<dbReference type="CDD" id="cd00761">
    <property type="entry name" value="Glyco_tranf_GTA_type"/>
    <property type="match status" value="1"/>
</dbReference>
<dbReference type="OrthoDB" id="1016922at2"/>
<evidence type="ECO:0000313" key="8">
    <source>
        <dbReference type="Proteomes" id="UP000441754"/>
    </source>
</evidence>
<proteinExistence type="predicted"/>
<dbReference type="Proteomes" id="UP000441754">
    <property type="component" value="Unassembled WGS sequence"/>
</dbReference>
<keyword evidence="2" id="KW-1003">Cell membrane</keyword>
<dbReference type="EMBL" id="WJXZ01000007">
    <property type="protein sequence ID" value="MRS62204.1"/>
    <property type="molecule type" value="Genomic_DNA"/>
</dbReference>
<dbReference type="PANTHER" id="PTHR43646:SF2">
    <property type="entry name" value="GLYCOSYLTRANSFERASE 2-LIKE DOMAIN-CONTAINING PROTEIN"/>
    <property type="match status" value="1"/>
</dbReference>
<evidence type="ECO:0000256" key="1">
    <source>
        <dbReference type="ARBA" id="ARBA00004236"/>
    </source>
</evidence>
<dbReference type="PANTHER" id="PTHR43646">
    <property type="entry name" value="GLYCOSYLTRANSFERASE"/>
    <property type="match status" value="1"/>
</dbReference>
<sequence length="299" mass="32595">MSMLPGWLSKHTFVYQADNVPAQRIYDLRTRLARFQVDNPEISIVIPAYNEEANLLNTLSSLADQKVSVPTELLVVNNNSSDRTQELLDKCGVRSIIEKQPGVAYARQAGLLAARGRIHANADADCLYPAGWVEALTAPLNTPGIACTYGLYSFLPSPKSSRLALACYEKAAQLISWVRNRHKPYLNVYGFNFAFRREDALAVGGFDLDSGREGSVAELIAAGTPPPPTGRCEDGLMSLSLQQQGKGATFRVTDPGARVWTSDRRLVADGNLGKAFMVRVGKAIRELGFYLTPSSSTPS</sequence>
<protein>
    <submittedName>
        <fullName evidence="7">Glycosyltransferase</fullName>
    </submittedName>
</protein>
<evidence type="ECO:0000256" key="4">
    <source>
        <dbReference type="ARBA" id="ARBA00022679"/>
    </source>
</evidence>
<organism evidence="7 8">
    <name type="scientific">Larkinella terrae</name>
    <dbReference type="NCBI Taxonomy" id="2025311"/>
    <lineage>
        <taxon>Bacteria</taxon>
        <taxon>Pseudomonadati</taxon>
        <taxon>Bacteroidota</taxon>
        <taxon>Cytophagia</taxon>
        <taxon>Cytophagales</taxon>
        <taxon>Spirosomataceae</taxon>
        <taxon>Larkinella</taxon>
    </lineage>
</organism>
<evidence type="ECO:0000259" key="6">
    <source>
        <dbReference type="Pfam" id="PF00535"/>
    </source>
</evidence>
<keyword evidence="5" id="KW-0472">Membrane</keyword>
<gene>
    <name evidence="7" type="ORF">GJJ30_12970</name>
</gene>
<keyword evidence="3" id="KW-0328">Glycosyltransferase</keyword>
<dbReference type="AlphaFoldDB" id="A0A7K0EK83"/>
<dbReference type="SUPFAM" id="SSF53448">
    <property type="entry name" value="Nucleotide-diphospho-sugar transferases"/>
    <property type="match status" value="1"/>
</dbReference>
<comment type="caution">
    <text evidence="7">The sequence shown here is derived from an EMBL/GenBank/DDBJ whole genome shotgun (WGS) entry which is preliminary data.</text>
</comment>
<dbReference type="GO" id="GO:0016757">
    <property type="term" value="F:glycosyltransferase activity"/>
    <property type="evidence" value="ECO:0007669"/>
    <property type="project" value="UniProtKB-KW"/>
</dbReference>
<evidence type="ECO:0000256" key="2">
    <source>
        <dbReference type="ARBA" id="ARBA00022475"/>
    </source>
</evidence>
<keyword evidence="8" id="KW-1185">Reference proteome</keyword>
<accession>A0A7K0EK83</accession>
<dbReference type="InterPro" id="IPR001173">
    <property type="entry name" value="Glyco_trans_2-like"/>
</dbReference>
<evidence type="ECO:0000256" key="5">
    <source>
        <dbReference type="ARBA" id="ARBA00023136"/>
    </source>
</evidence>
<reference evidence="7 8" key="1">
    <citation type="journal article" date="2018" name="Antonie Van Leeuwenhoek">
        <title>Larkinella terrae sp. nov., isolated from soil on Jeju Island, South Korea.</title>
        <authorList>
            <person name="Ten L.N."/>
            <person name="Jeon J."/>
            <person name="Park S.J."/>
            <person name="Park S."/>
            <person name="Lee S.Y."/>
            <person name="Kim M.K."/>
            <person name="Jung H.Y."/>
        </authorList>
    </citation>
    <scope>NUCLEOTIDE SEQUENCE [LARGE SCALE GENOMIC DNA]</scope>
    <source>
        <strain evidence="7 8">KCTC 52001</strain>
    </source>
</reference>
<dbReference type="Pfam" id="PF00535">
    <property type="entry name" value="Glycos_transf_2"/>
    <property type="match status" value="1"/>
</dbReference>
<dbReference type="RefSeq" id="WP_154175594.1">
    <property type="nucleotide sequence ID" value="NZ_WJXZ01000007.1"/>
</dbReference>
<dbReference type="GO" id="GO:0005886">
    <property type="term" value="C:plasma membrane"/>
    <property type="evidence" value="ECO:0007669"/>
    <property type="project" value="UniProtKB-SubCell"/>
</dbReference>
<feature type="domain" description="Glycosyltransferase 2-like" evidence="6">
    <location>
        <begin position="43"/>
        <end position="149"/>
    </location>
</feature>
<dbReference type="Gene3D" id="3.90.550.10">
    <property type="entry name" value="Spore Coat Polysaccharide Biosynthesis Protein SpsA, Chain A"/>
    <property type="match status" value="1"/>
</dbReference>
<name>A0A7K0EK83_9BACT</name>
<evidence type="ECO:0000313" key="7">
    <source>
        <dbReference type="EMBL" id="MRS62204.1"/>
    </source>
</evidence>
<evidence type="ECO:0000256" key="3">
    <source>
        <dbReference type="ARBA" id="ARBA00022676"/>
    </source>
</evidence>
<comment type="subcellular location">
    <subcellularLocation>
        <location evidence="1">Cell membrane</location>
    </subcellularLocation>
</comment>